<evidence type="ECO:0000256" key="4">
    <source>
        <dbReference type="ARBA" id="ARBA00023136"/>
    </source>
</evidence>
<evidence type="ECO:0000313" key="8">
    <source>
        <dbReference type="Proteomes" id="UP000000738"/>
    </source>
</evidence>
<dbReference type="eggNOG" id="COG1814">
    <property type="taxonomic scope" value="Bacteria"/>
</dbReference>
<dbReference type="Proteomes" id="UP000000738">
    <property type="component" value="Chromosome"/>
</dbReference>
<feature type="compositionally biased region" description="Basic and acidic residues" evidence="5">
    <location>
        <begin position="19"/>
        <end position="28"/>
    </location>
</feature>
<feature type="compositionally biased region" description="Basic and acidic residues" evidence="5">
    <location>
        <begin position="1"/>
        <end position="11"/>
    </location>
</feature>
<dbReference type="EMBL" id="CP001628">
    <property type="protein sequence ID" value="ACS31402.1"/>
    <property type="molecule type" value="Genomic_DNA"/>
</dbReference>
<dbReference type="PANTHER" id="PTHR31851">
    <property type="entry name" value="FE(2+)/MN(2+) TRANSPORTER PCL1"/>
    <property type="match status" value="1"/>
</dbReference>
<evidence type="ECO:0000256" key="1">
    <source>
        <dbReference type="ARBA" id="ARBA00004127"/>
    </source>
</evidence>
<accession>C5C6R4</accession>
<proteinExistence type="predicted"/>
<feature type="compositionally biased region" description="Basic residues" evidence="5">
    <location>
        <begin position="225"/>
        <end position="260"/>
    </location>
</feature>
<dbReference type="AlphaFoldDB" id="C5C6R4"/>
<sequence length="323" mass="34409">MSWHPRPKERLTCLARPAPRRDHGDMSHTSEQSSPLADQVPPGGPDEPHATGGVHARLNWLRAGVLGANDGIVSVAATVVGVAGATTALTPILLAGAAAVVGGAFSMALGEYVSVSSSSDSQKSLIAKERRELEEDPEGELEELVQLFEADGLSRATAEAAARELTEKDALAAHLRMELGMAEEDVVSPWAAAGASFLAFLVGALLPFLTVVLAPVGLRRPVHVRRHPRGPRRHRLGRGPARRRARAAGGRARRPRRRPGARPDLRGGLPAGGVGRLIHAGGVGRPSARGRAEPWRAERPWGPRTVRIPQAPPVELKRRPRFA</sequence>
<feature type="region of interest" description="Disordered" evidence="5">
    <location>
        <begin position="225"/>
        <end position="323"/>
    </location>
</feature>
<organism evidence="7 8">
    <name type="scientific">Micrococcus luteus (strain ATCC 4698 / DSM 20030 / JCM 1464 / CCM 169 / CCUG 5858 / IAM 1056 / NBRC 3333 / NCIMB 9278 / NCTC 2665 / VKM Ac-2230)</name>
    <name type="common">Micrococcus lysodeikticus</name>
    <dbReference type="NCBI Taxonomy" id="465515"/>
    <lineage>
        <taxon>Bacteria</taxon>
        <taxon>Bacillati</taxon>
        <taxon>Actinomycetota</taxon>
        <taxon>Actinomycetes</taxon>
        <taxon>Micrococcales</taxon>
        <taxon>Micrococcaceae</taxon>
        <taxon>Micrococcus</taxon>
    </lineage>
</organism>
<dbReference type="Pfam" id="PF01988">
    <property type="entry name" value="VIT1"/>
    <property type="match status" value="1"/>
</dbReference>
<dbReference type="EnsemblBacteria" id="ACS31402">
    <property type="protein sequence ID" value="ACS31402"/>
    <property type="gene ID" value="Mlut_19200"/>
</dbReference>
<keyword evidence="4 6" id="KW-0472">Membrane</keyword>
<dbReference type="InterPro" id="IPR008217">
    <property type="entry name" value="Ccc1_fam"/>
</dbReference>
<dbReference type="GO" id="GO:0005384">
    <property type="term" value="F:manganese ion transmembrane transporter activity"/>
    <property type="evidence" value="ECO:0007669"/>
    <property type="project" value="InterPro"/>
</dbReference>
<keyword evidence="3 6" id="KW-1133">Transmembrane helix</keyword>
<feature type="compositionally biased region" description="Basic and acidic residues" evidence="5">
    <location>
        <begin position="290"/>
        <end position="301"/>
    </location>
</feature>
<evidence type="ECO:0000256" key="5">
    <source>
        <dbReference type="SAM" id="MobiDB-lite"/>
    </source>
</evidence>
<evidence type="ECO:0000313" key="7">
    <source>
        <dbReference type="EMBL" id="ACS31402.1"/>
    </source>
</evidence>
<keyword evidence="2 6" id="KW-0812">Transmembrane</keyword>
<evidence type="ECO:0000256" key="2">
    <source>
        <dbReference type="ARBA" id="ARBA00022692"/>
    </source>
</evidence>
<dbReference type="GO" id="GO:0012505">
    <property type="term" value="C:endomembrane system"/>
    <property type="evidence" value="ECO:0007669"/>
    <property type="project" value="UniProtKB-SubCell"/>
</dbReference>
<comment type="subcellular location">
    <subcellularLocation>
        <location evidence="1">Endomembrane system</location>
        <topology evidence="1">Multi-pass membrane protein</topology>
    </subcellularLocation>
</comment>
<gene>
    <name evidence="7" type="ordered locus">Mlut_19200</name>
</gene>
<dbReference type="GO" id="GO:0030026">
    <property type="term" value="P:intracellular manganese ion homeostasis"/>
    <property type="evidence" value="ECO:0007669"/>
    <property type="project" value="InterPro"/>
</dbReference>
<feature type="region of interest" description="Disordered" evidence="5">
    <location>
        <begin position="1"/>
        <end position="52"/>
    </location>
</feature>
<feature type="transmembrane region" description="Helical" evidence="6">
    <location>
        <begin position="190"/>
        <end position="216"/>
    </location>
</feature>
<evidence type="ECO:0000256" key="3">
    <source>
        <dbReference type="ARBA" id="ARBA00022989"/>
    </source>
</evidence>
<dbReference type="KEGG" id="mlu:Mlut_19200"/>
<dbReference type="STRING" id="465515.Mlut_19200"/>
<name>C5C6R4_MICLC</name>
<keyword evidence="8" id="KW-1185">Reference proteome</keyword>
<protein>
    <submittedName>
        <fullName evidence="7">Uncharacterized membrane protein</fullName>
    </submittedName>
</protein>
<dbReference type="HOGENOM" id="CLU_860014_0_0_11"/>
<evidence type="ECO:0000256" key="6">
    <source>
        <dbReference type="SAM" id="Phobius"/>
    </source>
</evidence>
<reference evidence="8" key="1">
    <citation type="journal article" date="2010" name="J. Bacteriol.">
        <title>Genome sequence of the Fleming strain of Micrococcus luteus, a simple free-living actinobacterium.</title>
        <authorList>
            <person name="Young M."/>
            <person name="Artsatbanov V."/>
            <person name="Beller H.R."/>
            <person name="Chandra G."/>
            <person name="Chater K.F."/>
            <person name="Dover L.G."/>
            <person name="Goh E.B."/>
            <person name="Kahan T."/>
            <person name="Kaprelyants A.S."/>
            <person name="Kyrpides N."/>
            <person name="Lapidus A."/>
            <person name="Lowry S.R."/>
            <person name="Lykidis A."/>
            <person name="Mahillon J."/>
            <person name="Markowitz V."/>
            <person name="Mavromatis K."/>
            <person name="Mukamolova G.V."/>
            <person name="Oren A."/>
            <person name="Rokem J.S."/>
            <person name="Smith M.C."/>
            <person name="Young D.I."/>
            <person name="Greenblatt C.L."/>
        </authorList>
    </citation>
    <scope>NUCLEOTIDE SEQUENCE [LARGE SCALE GENOMIC DNA]</scope>
    <source>
        <strain evidence="8">ATCC 4698 / DSM 20030 / JCM 1464 / NBRC 3333 / NCIMB 9278 / NCTC 2665 / VKM Ac-2230</strain>
    </source>
</reference>